<dbReference type="RefSeq" id="WP_089759032.1">
    <property type="nucleotide sequence ID" value="NZ_FNGO01000006.1"/>
</dbReference>
<dbReference type="PROSITE" id="PS00662">
    <property type="entry name" value="T2SP_E"/>
    <property type="match status" value="1"/>
</dbReference>
<evidence type="ECO:0000256" key="1">
    <source>
        <dbReference type="ARBA" id="ARBA00006611"/>
    </source>
</evidence>
<proteinExistence type="inferred from homology"/>
<dbReference type="EMBL" id="FNGO01000006">
    <property type="protein sequence ID" value="SDL58737.1"/>
    <property type="molecule type" value="Genomic_DNA"/>
</dbReference>
<gene>
    <name evidence="3" type="ORF">SAMN04488692_1065</name>
</gene>
<dbReference type="GO" id="GO:0005524">
    <property type="term" value="F:ATP binding"/>
    <property type="evidence" value="ECO:0007669"/>
    <property type="project" value="InterPro"/>
</dbReference>
<dbReference type="SUPFAM" id="SSF52540">
    <property type="entry name" value="P-loop containing nucleoside triphosphate hydrolases"/>
    <property type="match status" value="1"/>
</dbReference>
<dbReference type="GO" id="GO:0016887">
    <property type="term" value="F:ATP hydrolysis activity"/>
    <property type="evidence" value="ECO:0007669"/>
    <property type="project" value="InterPro"/>
</dbReference>
<dbReference type="Pfam" id="PF00437">
    <property type="entry name" value="T2SSE"/>
    <property type="match status" value="1"/>
</dbReference>
<dbReference type="SMART" id="SM00382">
    <property type="entry name" value="AAA"/>
    <property type="match status" value="1"/>
</dbReference>
<feature type="domain" description="Bacterial type II secretion system protein E" evidence="2">
    <location>
        <begin position="196"/>
        <end position="210"/>
    </location>
</feature>
<dbReference type="STRING" id="321763.SAMN04488692_1065"/>
<reference evidence="3 4" key="1">
    <citation type="submission" date="2016-10" db="EMBL/GenBank/DDBJ databases">
        <authorList>
            <person name="de Groot N.N."/>
        </authorList>
    </citation>
    <scope>NUCLEOTIDE SEQUENCE [LARGE SCALE GENOMIC DNA]</scope>
    <source>
        <strain evidence="3 4">SLAS-1</strain>
    </source>
</reference>
<dbReference type="NCBIfam" id="TIGR01420">
    <property type="entry name" value="pilT_fam"/>
    <property type="match status" value="1"/>
</dbReference>
<sequence length="354" mass="39526">MNLKKVLEEIVENDNISDLHLTVNSRPIVRETGRLEYYSGDVGKLGGDELRKIARSIMDEDQWSRFQEEGELDFSYSLPGVSRFRINVYQQRGSVSLALRIIPQGVPSIDELGLPQVLKKLARQRRGLILCTGPTGSGKSTSLAAMIQEINKNRKAHIITLEDPIEYLHNHRQSIVHQREVGSDTTSFSKALRAALRQDPDVILVGEMRDLDTISIALEAAETGHVVMSTLHTNSAAQTVDRIIDAFPSGQQEQVRTQLASIIKGVIAQQLLPKKDDDGRIAAFEIMVGTSAVKNIIREGKSSQLESAIQTGGKHGMIMMENYLLDLYNQGKISRETAVDRARNTDYLRKRINR</sequence>
<dbReference type="Gene3D" id="3.30.450.90">
    <property type="match status" value="1"/>
</dbReference>
<evidence type="ECO:0000313" key="3">
    <source>
        <dbReference type="EMBL" id="SDL58737.1"/>
    </source>
</evidence>
<evidence type="ECO:0000259" key="2">
    <source>
        <dbReference type="PROSITE" id="PS00662"/>
    </source>
</evidence>
<keyword evidence="4" id="KW-1185">Reference proteome</keyword>
<name>A0A1G9LAG8_9FIRM</name>
<comment type="similarity">
    <text evidence="1">Belongs to the GSP E family.</text>
</comment>
<evidence type="ECO:0000313" key="4">
    <source>
        <dbReference type="Proteomes" id="UP000199476"/>
    </source>
</evidence>
<dbReference type="Proteomes" id="UP000199476">
    <property type="component" value="Unassembled WGS sequence"/>
</dbReference>
<dbReference type="InterPro" id="IPR006321">
    <property type="entry name" value="PilT/PilU"/>
</dbReference>
<dbReference type="AlphaFoldDB" id="A0A1G9LAG8"/>
<accession>A0A1G9LAG8</accession>
<dbReference type="PANTHER" id="PTHR30486">
    <property type="entry name" value="TWITCHING MOTILITY PROTEIN PILT"/>
    <property type="match status" value="1"/>
</dbReference>
<dbReference type="Gene3D" id="3.40.50.300">
    <property type="entry name" value="P-loop containing nucleotide triphosphate hydrolases"/>
    <property type="match status" value="1"/>
</dbReference>
<dbReference type="OrthoDB" id="9808272at2"/>
<dbReference type="InterPro" id="IPR001482">
    <property type="entry name" value="T2SS/T4SS_dom"/>
</dbReference>
<protein>
    <submittedName>
        <fullName evidence="3">Twitching motility protein PilT</fullName>
    </submittedName>
</protein>
<dbReference type="CDD" id="cd01131">
    <property type="entry name" value="PilT"/>
    <property type="match status" value="1"/>
</dbReference>
<dbReference type="InterPro" id="IPR050921">
    <property type="entry name" value="T4SS_GSP_E_ATPase"/>
</dbReference>
<dbReference type="InterPro" id="IPR027417">
    <property type="entry name" value="P-loop_NTPase"/>
</dbReference>
<organism evidence="3 4">
    <name type="scientific">Halarsenatibacter silvermanii</name>
    <dbReference type="NCBI Taxonomy" id="321763"/>
    <lineage>
        <taxon>Bacteria</taxon>
        <taxon>Bacillati</taxon>
        <taxon>Bacillota</taxon>
        <taxon>Clostridia</taxon>
        <taxon>Halanaerobiales</taxon>
        <taxon>Halarsenatibacteraceae</taxon>
        <taxon>Halarsenatibacter</taxon>
    </lineage>
</organism>
<dbReference type="InterPro" id="IPR003593">
    <property type="entry name" value="AAA+_ATPase"/>
</dbReference>